<evidence type="ECO:0000256" key="3">
    <source>
        <dbReference type="ARBA" id="ARBA00023235"/>
    </source>
</evidence>
<dbReference type="InterPro" id="IPR020103">
    <property type="entry name" value="PsdUridine_synth_cat_dom_sf"/>
</dbReference>
<reference evidence="7" key="1">
    <citation type="submission" date="2020-10" db="EMBL/GenBank/DDBJ databases">
        <authorList>
            <person name="Gilroy R."/>
        </authorList>
    </citation>
    <scope>NUCLEOTIDE SEQUENCE</scope>
    <source>
        <strain evidence="7">CHK190-19873</strain>
    </source>
</reference>
<keyword evidence="2 4" id="KW-0694">RNA-binding</keyword>
<dbReference type="InterPro" id="IPR000748">
    <property type="entry name" value="PsdUridine_synth_RsuA/RluB/E/F"/>
</dbReference>
<dbReference type="Pfam" id="PF00849">
    <property type="entry name" value="PseudoU_synth_2"/>
    <property type="match status" value="1"/>
</dbReference>
<dbReference type="EC" id="5.4.99.-" evidence="5"/>
<organism evidence="7 8">
    <name type="scientific">Candidatus Limivivens intestinipullorum</name>
    <dbReference type="NCBI Taxonomy" id="2840858"/>
    <lineage>
        <taxon>Bacteria</taxon>
        <taxon>Bacillati</taxon>
        <taxon>Bacillota</taxon>
        <taxon>Clostridia</taxon>
        <taxon>Lachnospirales</taxon>
        <taxon>Lachnospiraceae</taxon>
        <taxon>Lachnospiraceae incertae sedis</taxon>
        <taxon>Candidatus Limivivens</taxon>
    </lineage>
</organism>
<dbReference type="CDD" id="cd02553">
    <property type="entry name" value="PseudoU_synth_RsuA"/>
    <property type="match status" value="1"/>
</dbReference>
<comment type="caution">
    <text evidence="7">The sequence shown here is derived from an EMBL/GenBank/DDBJ whole genome shotgun (WGS) entry which is preliminary data.</text>
</comment>
<dbReference type="PROSITE" id="PS50889">
    <property type="entry name" value="S4"/>
    <property type="match status" value="1"/>
</dbReference>
<protein>
    <recommendedName>
        <fullName evidence="5">Pseudouridine synthase</fullName>
        <ecNumber evidence="5">5.4.99.-</ecNumber>
    </recommendedName>
</protein>
<dbReference type="GO" id="GO:0005829">
    <property type="term" value="C:cytosol"/>
    <property type="evidence" value="ECO:0007669"/>
    <property type="project" value="UniProtKB-ARBA"/>
</dbReference>
<dbReference type="AlphaFoldDB" id="A0A9D1JJP6"/>
<accession>A0A9D1JJP6</accession>
<dbReference type="InterPro" id="IPR002942">
    <property type="entry name" value="S4_RNA-bd"/>
</dbReference>
<dbReference type="SMART" id="SM00363">
    <property type="entry name" value="S4"/>
    <property type="match status" value="1"/>
</dbReference>
<dbReference type="Proteomes" id="UP000823935">
    <property type="component" value="Unassembled WGS sequence"/>
</dbReference>
<dbReference type="Gene3D" id="3.30.70.1560">
    <property type="entry name" value="Alpha-L RNA-binding motif"/>
    <property type="match status" value="1"/>
</dbReference>
<dbReference type="PROSITE" id="PS01149">
    <property type="entry name" value="PSI_RSU"/>
    <property type="match status" value="1"/>
</dbReference>
<dbReference type="InterPro" id="IPR042092">
    <property type="entry name" value="PsdUridine_s_RsuA/RluB/E/F_cat"/>
</dbReference>
<feature type="domain" description="RNA-binding S4" evidence="6">
    <location>
        <begin position="9"/>
        <end position="73"/>
    </location>
</feature>
<dbReference type="PANTHER" id="PTHR47683">
    <property type="entry name" value="PSEUDOURIDINE SYNTHASE FAMILY PROTEIN-RELATED"/>
    <property type="match status" value="1"/>
</dbReference>
<dbReference type="InterPro" id="IPR036986">
    <property type="entry name" value="S4_RNA-bd_sf"/>
</dbReference>
<evidence type="ECO:0000313" key="8">
    <source>
        <dbReference type="Proteomes" id="UP000823935"/>
    </source>
</evidence>
<dbReference type="InterPro" id="IPR050343">
    <property type="entry name" value="RsuA_PseudoU_synthase"/>
</dbReference>
<dbReference type="Gene3D" id="3.10.290.10">
    <property type="entry name" value="RNA-binding S4 domain"/>
    <property type="match status" value="1"/>
</dbReference>
<dbReference type="EMBL" id="DVIQ01000019">
    <property type="protein sequence ID" value="HIS30589.1"/>
    <property type="molecule type" value="Genomic_DNA"/>
</dbReference>
<dbReference type="Gene3D" id="3.30.70.580">
    <property type="entry name" value="Pseudouridine synthase I, catalytic domain, N-terminal subdomain"/>
    <property type="match status" value="1"/>
</dbReference>
<dbReference type="GO" id="GO:0003723">
    <property type="term" value="F:RNA binding"/>
    <property type="evidence" value="ECO:0007669"/>
    <property type="project" value="UniProtKB-KW"/>
</dbReference>
<dbReference type="SUPFAM" id="SSF55120">
    <property type="entry name" value="Pseudouridine synthase"/>
    <property type="match status" value="1"/>
</dbReference>
<keyword evidence="3 5" id="KW-0413">Isomerase</keyword>
<evidence type="ECO:0000313" key="7">
    <source>
        <dbReference type="EMBL" id="HIS30589.1"/>
    </source>
</evidence>
<name>A0A9D1JJP6_9FIRM</name>
<dbReference type="NCBIfam" id="TIGR00093">
    <property type="entry name" value="pseudouridine synthase"/>
    <property type="match status" value="1"/>
</dbReference>
<gene>
    <name evidence="7" type="ORF">IAB44_03425</name>
</gene>
<dbReference type="FunFam" id="3.30.70.1560:FF:000001">
    <property type="entry name" value="Pseudouridine synthase"/>
    <property type="match status" value="1"/>
</dbReference>
<dbReference type="SUPFAM" id="SSF55174">
    <property type="entry name" value="Alpha-L RNA-binding motif"/>
    <property type="match status" value="1"/>
</dbReference>
<dbReference type="GO" id="GO:0000455">
    <property type="term" value="P:enzyme-directed rRNA pseudouridine synthesis"/>
    <property type="evidence" value="ECO:0007669"/>
    <property type="project" value="UniProtKB-ARBA"/>
</dbReference>
<dbReference type="InterPro" id="IPR018496">
    <property type="entry name" value="PsdUridine_synth_RsuA/RluB_CS"/>
</dbReference>
<dbReference type="GO" id="GO:0120159">
    <property type="term" value="F:rRNA pseudouridine synthase activity"/>
    <property type="evidence" value="ECO:0007669"/>
    <property type="project" value="UniProtKB-ARBA"/>
</dbReference>
<evidence type="ECO:0000256" key="4">
    <source>
        <dbReference type="PROSITE-ProRule" id="PRU00182"/>
    </source>
</evidence>
<proteinExistence type="inferred from homology"/>
<comment type="similarity">
    <text evidence="1 5">Belongs to the pseudouridine synthase RsuA family.</text>
</comment>
<evidence type="ECO:0000256" key="1">
    <source>
        <dbReference type="ARBA" id="ARBA00008348"/>
    </source>
</evidence>
<evidence type="ECO:0000256" key="2">
    <source>
        <dbReference type="ARBA" id="ARBA00022884"/>
    </source>
</evidence>
<dbReference type="InterPro" id="IPR006145">
    <property type="entry name" value="PsdUridine_synth_RsuA/RluA"/>
</dbReference>
<dbReference type="Pfam" id="PF01479">
    <property type="entry name" value="S4"/>
    <property type="match status" value="1"/>
</dbReference>
<reference evidence="7" key="2">
    <citation type="journal article" date="2021" name="PeerJ">
        <title>Extensive microbial diversity within the chicken gut microbiome revealed by metagenomics and culture.</title>
        <authorList>
            <person name="Gilroy R."/>
            <person name="Ravi A."/>
            <person name="Getino M."/>
            <person name="Pursley I."/>
            <person name="Horton D.L."/>
            <person name="Alikhan N.F."/>
            <person name="Baker D."/>
            <person name="Gharbi K."/>
            <person name="Hall N."/>
            <person name="Watson M."/>
            <person name="Adriaenssens E.M."/>
            <person name="Foster-Nyarko E."/>
            <person name="Jarju S."/>
            <person name="Secka A."/>
            <person name="Antonio M."/>
            <person name="Oren A."/>
            <person name="Chaudhuri R.R."/>
            <person name="La Ragione R."/>
            <person name="Hildebrand F."/>
            <person name="Pallen M.J."/>
        </authorList>
    </citation>
    <scope>NUCLEOTIDE SEQUENCE</scope>
    <source>
        <strain evidence="7">CHK190-19873</strain>
    </source>
</reference>
<dbReference type="CDD" id="cd00165">
    <property type="entry name" value="S4"/>
    <property type="match status" value="1"/>
</dbReference>
<dbReference type="InterPro" id="IPR020094">
    <property type="entry name" value="TruA/RsuA/RluB/E/F_N"/>
</dbReference>
<dbReference type="PANTHER" id="PTHR47683:SF4">
    <property type="entry name" value="PSEUDOURIDINE SYNTHASE"/>
    <property type="match status" value="1"/>
</dbReference>
<evidence type="ECO:0000259" key="6">
    <source>
        <dbReference type="SMART" id="SM00363"/>
    </source>
</evidence>
<evidence type="ECO:0000256" key="5">
    <source>
        <dbReference type="RuleBase" id="RU003887"/>
    </source>
</evidence>
<sequence>MENAVMGKIRLDKYLADAGEGTRSQVKELIRRGQVLVDGVCVKTPEYKLDTDTAKVMCRGKELSREGLVYYLFHKPAGCLTATEDVSQPVVMDYLKEAPGKGLFPVGRLDKDTEGLLLITNDGELAHGLLSPRRHVEKTYYVEVRGVLTEKEEELFASGMEIGDEKPALPARLDILESGRRSKARVTIREGRYHQIKRMFAAAGMEVTYLKRLSMGGLTLPEELGKGAFRALTLEEVRRLKEAAAGGRISEEKPGPPA</sequence>